<dbReference type="OrthoDB" id="3266451at2759"/>
<evidence type="ECO:0000313" key="1">
    <source>
        <dbReference type="EMBL" id="KLO18194.1"/>
    </source>
</evidence>
<accession>A0A0H2S2D2</accession>
<organism evidence="1 2">
    <name type="scientific">Schizopora paradoxa</name>
    <dbReference type="NCBI Taxonomy" id="27342"/>
    <lineage>
        <taxon>Eukaryota</taxon>
        <taxon>Fungi</taxon>
        <taxon>Dikarya</taxon>
        <taxon>Basidiomycota</taxon>
        <taxon>Agaricomycotina</taxon>
        <taxon>Agaricomycetes</taxon>
        <taxon>Hymenochaetales</taxon>
        <taxon>Schizoporaceae</taxon>
        <taxon>Schizopora</taxon>
    </lineage>
</organism>
<evidence type="ECO:0000313" key="2">
    <source>
        <dbReference type="Proteomes" id="UP000053477"/>
    </source>
</evidence>
<dbReference type="InParanoid" id="A0A0H2S2D2"/>
<protein>
    <submittedName>
        <fullName evidence="1">Uncharacterized protein</fullName>
    </submittedName>
</protein>
<dbReference type="Gene3D" id="1.20.1280.50">
    <property type="match status" value="1"/>
</dbReference>
<keyword evidence="2" id="KW-1185">Reference proteome</keyword>
<dbReference type="SUPFAM" id="SSF52047">
    <property type="entry name" value="RNI-like"/>
    <property type="match status" value="1"/>
</dbReference>
<dbReference type="AlphaFoldDB" id="A0A0H2S2D2"/>
<name>A0A0H2S2D2_9AGAM</name>
<gene>
    <name evidence="1" type="ORF">SCHPADRAFT_993799</name>
</gene>
<reference evidence="1 2" key="1">
    <citation type="submission" date="2015-04" db="EMBL/GenBank/DDBJ databases">
        <title>Complete genome sequence of Schizopora paradoxa KUC8140, a cosmopolitan wood degrader in East Asia.</title>
        <authorList>
            <consortium name="DOE Joint Genome Institute"/>
            <person name="Min B."/>
            <person name="Park H."/>
            <person name="Jang Y."/>
            <person name="Kim J.-J."/>
            <person name="Kim K.H."/>
            <person name="Pangilinan J."/>
            <person name="Lipzen A."/>
            <person name="Riley R."/>
            <person name="Grigoriev I.V."/>
            <person name="Spatafora J.W."/>
            <person name="Choi I.-G."/>
        </authorList>
    </citation>
    <scope>NUCLEOTIDE SEQUENCE [LARGE SCALE GENOMIC DNA]</scope>
    <source>
        <strain evidence="1 2">KUC8140</strain>
    </source>
</reference>
<sequence>MKFDEGGFESDLREVLSSWIACKEAIPSRWKGDVQPINPMSFDDLQALGITGCSRLVSRARKTMQRLTSLSDTLRDLSSVIQAESQAAQENLDVVSNMCSLVFLPNELLVRIFRFVVNGDAGLANSTRTQTAVSLSHVSQYFRRTALSCSSLWSNISGNPRITLLSLSRCKDALLDVAMRIRLTLGDEEEEETYELALAQSLIDLLPHSKRWRSLEVSYFLDDQDGQQHRGNHSPNTEYSKIPEAFYKIDLRSLESLCIRNIHDEFFTFKSYHEFQHWETPRLQHLTSVHYFPLSLPGLANLTSLNVTLNLGEISPKEVLRDLSRMQGLESLALKLEIGRQDYTVQQTSFEKAEFPRVYRLKIELECQQSRRCDLLKMFLSSLSFPGAVDLHIKLGGYVKMIYFESEPYLSLSQELGSIIQHVQFPRVGRFCLEANALNIDVGDSVSSMETQQGQILLDVSLGLLPTVKHLTLRSNGCLRPRLQKSVSENALGIPALETITVQITKWAAASVADFLEDILTKGKEQEDRETLREVVIMDNGQIHGRNGDDVKKAYTGHDALEWCRRRKADRLEFAQVNDNFID</sequence>
<dbReference type="Proteomes" id="UP000053477">
    <property type="component" value="Unassembled WGS sequence"/>
</dbReference>
<dbReference type="EMBL" id="KQ085897">
    <property type="protein sequence ID" value="KLO18194.1"/>
    <property type="molecule type" value="Genomic_DNA"/>
</dbReference>
<proteinExistence type="predicted"/>